<sequence>MAFWLFELRSIEPVTTMLSVPPSATGADKVRRRETGLAAGAATGTAALDPSVVTEGFAESDAARGVALAFLPVRSVPFPE</sequence>
<keyword evidence="2" id="KW-1185">Reference proteome</keyword>
<comment type="caution">
    <text evidence="1">The sequence shown here is derived from an EMBL/GenBank/DDBJ whole genome shotgun (WGS) entry which is preliminary data.</text>
</comment>
<organism evidence="1 2">
    <name type="scientific">Swaminathania salitolerans</name>
    <dbReference type="NCBI Taxonomy" id="182838"/>
    <lineage>
        <taxon>Bacteria</taxon>
        <taxon>Pseudomonadati</taxon>
        <taxon>Pseudomonadota</taxon>
        <taxon>Alphaproteobacteria</taxon>
        <taxon>Acetobacterales</taxon>
        <taxon>Acetobacteraceae</taxon>
        <taxon>Swaminathania</taxon>
    </lineage>
</organism>
<gene>
    <name evidence="1" type="ORF">SSA02_09170</name>
</gene>
<accession>A0A511BQ43</accession>
<evidence type="ECO:0000313" key="1">
    <source>
        <dbReference type="EMBL" id="GEL01754.1"/>
    </source>
</evidence>
<dbReference type="AlphaFoldDB" id="A0A511BQ43"/>
<reference evidence="1 2" key="1">
    <citation type="submission" date="2019-07" db="EMBL/GenBank/DDBJ databases">
        <title>Whole genome shotgun sequence of Swaminathania salitolerans NBRC 104436.</title>
        <authorList>
            <person name="Hosoyama A."/>
            <person name="Uohara A."/>
            <person name="Ohji S."/>
            <person name="Ichikawa N."/>
        </authorList>
    </citation>
    <scope>NUCLEOTIDE SEQUENCE [LARGE SCALE GENOMIC DNA]</scope>
    <source>
        <strain evidence="1 2">NBRC 104436</strain>
    </source>
</reference>
<proteinExistence type="predicted"/>
<name>A0A511BQ43_9PROT</name>
<dbReference type="EMBL" id="BJVC01000002">
    <property type="protein sequence ID" value="GEL01754.1"/>
    <property type="molecule type" value="Genomic_DNA"/>
</dbReference>
<dbReference type="Proteomes" id="UP000321405">
    <property type="component" value="Unassembled WGS sequence"/>
</dbReference>
<protein>
    <submittedName>
        <fullName evidence="1">Uncharacterized protein</fullName>
    </submittedName>
</protein>
<evidence type="ECO:0000313" key="2">
    <source>
        <dbReference type="Proteomes" id="UP000321405"/>
    </source>
</evidence>